<protein>
    <submittedName>
        <fullName evidence="2">Uncharacterized protein</fullName>
    </submittedName>
</protein>
<evidence type="ECO:0000256" key="1">
    <source>
        <dbReference type="SAM" id="MobiDB-lite"/>
    </source>
</evidence>
<keyword evidence="3" id="KW-1185">Reference proteome</keyword>
<feature type="region of interest" description="Disordered" evidence="1">
    <location>
        <begin position="20"/>
        <end position="56"/>
    </location>
</feature>
<dbReference type="Proteomes" id="UP000494165">
    <property type="component" value="Unassembled WGS sequence"/>
</dbReference>
<accession>A0A8S1D0V2</accession>
<sequence length="145" mass="15308">MAQIRLLHLGAHRKSVFCRERESERRAKKSAEISQQHANISNEVRDRHTEAEALGGARGRLGPLRLRATPARIAGVGLGTNRGALSSSDEASQPASLPASLGVQHSQSVCRAACSRSLLLLSSLWHTMGGAVAWCGVDCGAASST</sequence>
<comment type="caution">
    <text evidence="2">The sequence shown here is derived from an EMBL/GenBank/DDBJ whole genome shotgun (WGS) entry which is preliminary data.</text>
</comment>
<organism evidence="2 3">
    <name type="scientific">Cloeon dipterum</name>
    <dbReference type="NCBI Taxonomy" id="197152"/>
    <lineage>
        <taxon>Eukaryota</taxon>
        <taxon>Metazoa</taxon>
        <taxon>Ecdysozoa</taxon>
        <taxon>Arthropoda</taxon>
        <taxon>Hexapoda</taxon>
        <taxon>Insecta</taxon>
        <taxon>Pterygota</taxon>
        <taxon>Palaeoptera</taxon>
        <taxon>Ephemeroptera</taxon>
        <taxon>Pisciforma</taxon>
        <taxon>Baetidae</taxon>
        <taxon>Cloeon</taxon>
    </lineage>
</organism>
<reference evidence="2 3" key="1">
    <citation type="submission" date="2020-04" db="EMBL/GenBank/DDBJ databases">
        <authorList>
            <person name="Alioto T."/>
            <person name="Alioto T."/>
            <person name="Gomez Garrido J."/>
        </authorList>
    </citation>
    <scope>NUCLEOTIDE SEQUENCE [LARGE SCALE GENOMIC DNA]</scope>
</reference>
<feature type="compositionally biased region" description="Basic and acidic residues" evidence="1">
    <location>
        <begin position="20"/>
        <end position="31"/>
    </location>
</feature>
<evidence type="ECO:0000313" key="2">
    <source>
        <dbReference type="EMBL" id="CAB3373755.1"/>
    </source>
</evidence>
<proteinExistence type="predicted"/>
<evidence type="ECO:0000313" key="3">
    <source>
        <dbReference type="Proteomes" id="UP000494165"/>
    </source>
</evidence>
<dbReference type="AlphaFoldDB" id="A0A8S1D0V2"/>
<dbReference type="EMBL" id="CADEPI010000089">
    <property type="protein sequence ID" value="CAB3373755.1"/>
    <property type="molecule type" value="Genomic_DNA"/>
</dbReference>
<name>A0A8S1D0V2_9INSE</name>
<gene>
    <name evidence="2" type="ORF">CLODIP_2_CD04556</name>
</gene>
<feature type="compositionally biased region" description="Polar residues" evidence="1">
    <location>
        <begin position="33"/>
        <end position="42"/>
    </location>
</feature>